<accession>A0AAD0U5E5</accession>
<dbReference type="AlphaFoldDB" id="A0AAD0U5E5"/>
<gene>
    <name evidence="1" type="ORF">RC54_03980</name>
</gene>
<sequence length="664" mass="71130">MQINLGNFGNAVAQPERAAPVQANTATEQALGNVARAGQQLAVTFQQVDEQKQRMQAASSLASLNNDLHDIYDSVSRDVQAGVIKPENAVDAYNGRAADARKARTDGLTPYQIETMDPHLTSTMGTLTRNLQGVAIKKTQDDIGADLLNTGETLQRQAMRDMPGAIAQYKDMVNIMGPKAGWNELQMAKAIQGFTENASFNFANATLEGAAQTGDKALVQDALAKIQGPDGEMIDPHKRTSLITKAYGYINGIDAAAQRDADRAQREQQARENAAVDVYNSNYDMAMKGRYLSTEAINALAEATAGTKMAGQAQELVKSQAKIAGFASMSLPEMRATVERMNAAGSDPKIGVTPLEQKVTEQFKSILSASEKAYAENPWQAAQERGAIKDAPTIQLNNIDDAVQVLRQRMSVIGQVEIKAGRKVSPLQPEEASQIARVIRMLPPDQQSGALASIGTIVPDADRLAALAKQMHDKDNVLGMAMMLAGDRTTQGRYSSELLLRGDRAIKDKAIMMDTAKETGWRGSIANLVGDAFPNQEVRQQVIDSAYLINAGIVADGGSSDPARALRLTVGSIVERNGVKVPLPRGMEEGDFEKRLKAVTAADIAAQTTDKVYAGAQAIPVADFVKQLPNAALVSAGQGRYNVKAGGTLVTNSQGQRITIRISP</sequence>
<organism evidence="1 2">
    <name type="scientific">Herbaspirillum rubrisubalbicans</name>
    <dbReference type="NCBI Taxonomy" id="80842"/>
    <lineage>
        <taxon>Bacteria</taxon>
        <taxon>Pseudomonadati</taxon>
        <taxon>Pseudomonadota</taxon>
        <taxon>Betaproteobacteria</taxon>
        <taxon>Burkholderiales</taxon>
        <taxon>Oxalobacteraceae</taxon>
        <taxon>Herbaspirillum</taxon>
    </lineage>
</organism>
<name>A0AAD0U5E5_9BURK</name>
<evidence type="ECO:0000313" key="1">
    <source>
        <dbReference type="EMBL" id="AYR23028.1"/>
    </source>
</evidence>
<dbReference type="Proteomes" id="UP000269199">
    <property type="component" value="Chromosome"/>
</dbReference>
<protein>
    <submittedName>
        <fullName evidence="1">Uncharacterized protein</fullName>
    </submittedName>
</protein>
<dbReference type="EMBL" id="CP024996">
    <property type="protein sequence ID" value="AYR23028.1"/>
    <property type="molecule type" value="Genomic_DNA"/>
</dbReference>
<proteinExistence type="predicted"/>
<reference evidence="1 2" key="1">
    <citation type="submission" date="2017-11" db="EMBL/GenBank/DDBJ databases">
        <title>Complete genome sequence of Herbaspirillum rubrisubalbicans DSM 11543.</title>
        <authorList>
            <person name="Chen M."/>
            <person name="An Q."/>
        </authorList>
    </citation>
    <scope>NUCLEOTIDE SEQUENCE [LARGE SCALE GENOMIC DNA]</scope>
    <source>
        <strain evidence="1 2">DSM 11543</strain>
    </source>
</reference>
<evidence type="ECO:0000313" key="2">
    <source>
        <dbReference type="Proteomes" id="UP000269199"/>
    </source>
</evidence>